<comment type="caution">
    <text evidence="2">The sequence shown here is derived from an EMBL/GenBank/DDBJ whole genome shotgun (WGS) entry which is preliminary data.</text>
</comment>
<dbReference type="InterPro" id="IPR040278">
    <property type="entry name" value="UPF0426"/>
</dbReference>
<gene>
    <name evidence="2" type="ORF">I8752_31075</name>
</gene>
<dbReference type="AlphaFoldDB" id="A0A8J7LJ03"/>
<sequence length="72" mass="7794">MFITELSPIFKQFTQHPVSFLGGFVSGVLRLNLADDPVKSWLNQQAYTSGSSTATTEVHNGKATGPQPISIE</sequence>
<evidence type="ECO:0000313" key="2">
    <source>
        <dbReference type="EMBL" id="MBH8577333.1"/>
    </source>
</evidence>
<evidence type="ECO:0000256" key="1">
    <source>
        <dbReference type="SAM" id="MobiDB-lite"/>
    </source>
</evidence>
<name>A0A8J7LJ03_9NOST</name>
<dbReference type="PANTHER" id="PTHR35996">
    <property type="entry name" value="OSJNBA0038O10.25 PROTEIN"/>
    <property type="match status" value="1"/>
</dbReference>
<keyword evidence="3" id="KW-1185">Reference proteome</keyword>
<feature type="region of interest" description="Disordered" evidence="1">
    <location>
        <begin position="50"/>
        <end position="72"/>
    </location>
</feature>
<organism evidence="2 3">
    <name type="scientific">Dendronalium phyllosphericum CENA369</name>
    <dbReference type="NCBI Taxonomy" id="1725256"/>
    <lineage>
        <taxon>Bacteria</taxon>
        <taxon>Bacillati</taxon>
        <taxon>Cyanobacteriota</taxon>
        <taxon>Cyanophyceae</taxon>
        <taxon>Nostocales</taxon>
        <taxon>Nostocaceae</taxon>
        <taxon>Dendronalium</taxon>
        <taxon>Dendronalium phyllosphericum</taxon>
    </lineage>
</organism>
<evidence type="ECO:0000313" key="3">
    <source>
        <dbReference type="Proteomes" id="UP000662314"/>
    </source>
</evidence>
<dbReference type="RefSeq" id="WP_214436026.1">
    <property type="nucleotide sequence ID" value="NZ_CAWPUQ010000214.1"/>
</dbReference>
<dbReference type="Pfam" id="PF26369">
    <property type="entry name" value="UPF0426"/>
    <property type="match status" value="1"/>
</dbReference>
<reference evidence="2 3" key="1">
    <citation type="journal article" date="2021" name="Int. J. Syst. Evol. Microbiol.">
        <title>Amazonocrinis nigriterrae gen. nov., sp. nov., Atlanticothrix silvestris gen. nov., sp. nov. and Dendronalium phyllosphericum gen. nov., sp. nov., nostocacean cyanobacteria from Brazilian environments.</title>
        <authorList>
            <person name="Alvarenga D.O."/>
            <person name="Andreote A.P.D."/>
            <person name="Branco L.H.Z."/>
            <person name="Delbaje E."/>
            <person name="Cruz R.B."/>
            <person name="Varani A.M."/>
            <person name="Fiore M.F."/>
        </authorList>
    </citation>
    <scope>NUCLEOTIDE SEQUENCE [LARGE SCALE GENOMIC DNA]</scope>
    <source>
        <strain evidence="2 3">CENA369</strain>
    </source>
</reference>
<dbReference type="Proteomes" id="UP000662314">
    <property type="component" value="Unassembled WGS sequence"/>
</dbReference>
<accession>A0A8J7LJ03</accession>
<proteinExistence type="predicted"/>
<protein>
    <submittedName>
        <fullName evidence="2">Uncharacterized protein</fullName>
    </submittedName>
</protein>
<dbReference type="PANTHER" id="PTHR35996:SF1">
    <property type="entry name" value="OS04G0528100 PROTEIN"/>
    <property type="match status" value="1"/>
</dbReference>
<dbReference type="EMBL" id="JAECZA010000280">
    <property type="protein sequence ID" value="MBH8577333.1"/>
    <property type="molecule type" value="Genomic_DNA"/>
</dbReference>